<organism evidence="2 3">
    <name type="scientific">Nothobranchius furzeri</name>
    <name type="common">Turquoise killifish</name>
    <dbReference type="NCBI Taxonomy" id="105023"/>
    <lineage>
        <taxon>Eukaryota</taxon>
        <taxon>Metazoa</taxon>
        <taxon>Chordata</taxon>
        <taxon>Craniata</taxon>
        <taxon>Vertebrata</taxon>
        <taxon>Euteleostomi</taxon>
        <taxon>Actinopterygii</taxon>
        <taxon>Neopterygii</taxon>
        <taxon>Teleostei</taxon>
        <taxon>Neoteleostei</taxon>
        <taxon>Acanthomorphata</taxon>
        <taxon>Ovalentaria</taxon>
        <taxon>Atherinomorphae</taxon>
        <taxon>Cyprinodontiformes</taxon>
        <taxon>Nothobranchiidae</taxon>
        <taxon>Nothobranchius</taxon>
    </lineage>
</organism>
<dbReference type="SUPFAM" id="SSF56672">
    <property type="entry name" value="DNA/RNA polymerases"/>
    <property type="match status" value="1"/>
</dbReference>
<dbReference type="InterPro" id="IPR043502">
    <property type="entry name" value="DNA/RNA_pol_sf"/>
</dbReference>
<dbReference type="PROSITE" id="PS50878">
    <property type="entry name" value="RT_POL"/>
    <property type="match status" value="1"/>
</dbReference>
<dbReference type="CDD" id="cd01650">
    <property type="entry name" value="RT_nLTR_like"/>
    <property type="match status" value="1"/>
</dbReference>
<reference evidence="2" key="3">
    <citation type="submission" date="2025-09" db="UniProtKB">
        <authorList>
            <consortium name="Ensembl"/>
        </authorList>
    </citation>
    <scope>IDENTIFICATION</scope>
</reference>
<proteinExistence type="predicted"/>
<dbReference type="Pfam" id="PF00078">
    <property type="entry name" value="RVT_1"/>
    <property type="match status" value="1"/>
</dbReference>
<evidence type="ECO:0000259" key="1">
    <source>
        <dbReference type="PROSITE" id="PS50878"/>
    </source>
</evidence>
<dbReference type="Ensembl" id="ENSNFUT00015006260.1">
    <property type="protein sequence ID" value="ENSNFUP00015005939.1"/>
    <property type="gene ID" value="ENSNFUG00015002980.1"/>
</dbReference>
<dbReference type="PANTHER" id="PTHR33332">
    <property type="entry name" value="REVERSE TRANSCRIPTASE DOMAIN-CONTAINING PROTEIN"/>
    <property type="match status" value="1"/>
</dbReference>
<evidence type="ECO:0000313" key="2">
    <source>
        <dbReference type="Ensembl" id="ENSNFUP00015005939.1"/>
    </source>
</evidence>
<name>A0A8C6NJT4_NOTFU</name>
<reference evidence="2" key="2">
    <citation type="submission" date="2025-08" db="UniProtKB">
        <authorList>
            <consortium name="Ensembl"/>
        </authorList>
    </citation>
    <scope>IDENTIFICATION</scope>
</reference>
<reference evidence="2" key="1">
    <citation type="submission" date="2014-08" db="EMBL/GenBank/DDBJ databases">
        <authorList>
            <person name="Senf B."/>
            <person name="Petzold A."/>
            <person name="Downie B.R."/>
            <person name="Koch P."/>
            <person name="Platzer M."/>
        </authorList>
    </citation>
    <scope>NUCLEOTIDE SEQUENCE [LARGE SCALE GENOMIC DNA]</scope>
    <source>
        <strain evidence="2">GRZ</strain>
    </source>
</reference>
<feature type="domain" description="Reverse transcriptase" evidence="1">
    <location>
        <begin position="33"/>
        <end position="307"/>
    </location>
</feature>
<protein>
    <recommendedName>
        <fullName evidence="1">Reverse transcriptase domain-containing protein</fullName>
    </recommendedName>
</protein>
<sequence length="503" mass="56675">MRPSFCPLDVVPSSLLLKVWDVVVPHIAKLFNISLSTGSVPSYFKQAASSPILKKPNLDPSEPGHYRPISKLPFLAKVLEKLVAGQLTTFLDLNNVLDKFQSIHRMHSTEAALLKLSSDVLMAADSGQYTVLVLLDLSSAFDTVDHKILLHRLHSDLGFSGTVLKWFSSYLYNRTLSVCVNKIRSEVTSLLHGVPQGSVLGPILFLLYICPLGEIIKSFTNVSYCLYADDIQLYCSFKDTEFNKLADLLDCIECIKDWLASKCLQLNSRKTETLIIAPEQKVLLIKEHLGTLSSSVQTSLRNLGVLFDQSMSLSCHSKHLVKNCFYHLRNISKLRAFTSELDLEMIIHAFISSHLDYCNSIFTCFNKSDVSRLQLVQNAAARLLTGTNRRVHITPVLSSLHWLPVKFRIYFKILVLTFRALNGQAPQYLSELLIPHSSGRTLRSSGQNLLKVPKTRFKTRGGLSFQAVALRLWNDLPLFLRVADSVDSFKKQLKTLLFRQAFM</sequence>
<accession>A0A8C6NJT4</accession>
<dbReference type="Proteomes" id="UP000694548">
    <property type="component" value="Chromosome sgr03"/>
</dbReference>
<dbReference type="GeneTree" id="ENSGT01150000286909"/>
<keyword evidence="3" id="KW-1185">Reference proteome</keyword>
<dbReference type="AlphaFoldDB" id="A0A8C6NJT4"/>
<dbReference type="InterPro" id="IPR000477">
    <property type="entry name" value="RT_dom"/>
</dbReference>
<evidence type="ECO:0000313" key="3">
    <source>
        <dbReference type="Proteomes" id="UP000694548"/>
    </source>
</evidence>